<feature type="transmembrane region" description="Helical" evidence="11">
    <location>
        <begin position="387"/>
        <end position="405"/>
    </location>
</feature>
<comment type="similarity">
    <text evidence="2">Belongs to the G-protein coupled receptor 1 family.</text>
</comment>
<name>A0AAD8EM92_DIPPU</name>
<evidence type="ECO:0000256" key="2">
    <source>
        <dbReference type="ARBA" id="ARBA00010663"/>
    </source>
</evidence>
<sequence length="674" mass="77054">MHSVVGTVLTLVLLPALVLWIWLLMPALQVMHQCPTGCWCDAGGLNVNCARTSMTHINIQFKDLKKLTIDYNNITTLKKEIFQTNGLTSLEILSANNCRIRYIEPGAFTGLTNLMQIFLKSNKLQALKPFTFHDLVNLEYLYLADNRIEVIDSEVFMGLNNLRIVILDFNHIKRIDTNAFKSNAYLNKLSLRNNRLLEISNNTSFVDSSSLEQLSISGCNVHSVSGKTFSDVSSLKILDLSDNNLNRVPMSIFHSMPNLSRFYLSGNPLICDCELLKVWQWSKNSNITTASFWKEPVCDFPEEVKGLWWEVLNYAVCENDIIYYEGTYRNVSYQHEIPDLQFQADTDDIQYVQAVLYILMFVIGAFGNVILLFITMSSKEMRTEPNIYIFNLALCDLLSLSTNLPIWHVHSILDKWEYGEFMCKFFMFCRRLTIGVSAYSVAVLSIQRYHVTVNPIQNRSTAKWRLPICNILAVWILASAFALPAAFSAHAKGVCGMFYSLHYYQKVVLFELMVSCILPLCVIVFMYAMTARHLVKSVVSMSGQAQHPHNSARRNIAKIVLGLVLVFVVSFVPYHAIRAYRYWSGMAYEFGLQYAWSLSSCILVLNSCFNPVALFCSSSSFREVFKGYMMCFCKRISASVTRYLVVSALRRKNRSELDQDPSGRVNMLRSFKFR</sequence>
<evidence type="ECO:0000256" key="3">
    <source>
        <dbReference type="ARBA" id="ARBA00022614"/>
    </source>
</evidence>
<dbReference type="SMART" id="SM00365">
    <property type="entry name" value="LRR_SD22"/>
    <property type="match status" value="4"/>
</dbReference>
<dbReference type="SUPFAM" id="SSF81321">
    <property type="entry name" value="Family A G protein-coupled receptor-like"/>
    <property type="match status" value="1"/>
</dbReference>
<evidence type="ECO:0000259" key="12">
    <source>
        <dbReference type="PROSITE" id="PS50262"/>
    </source>
</evidence>
<keyword evidence="10" id="KW-0807">Transducer</keyword>
<reference evidence="13" key="1">
    <citation type="journal article" date="2023" name="IScience">
        <title>Live-bearing cockroach genome reveals convergent evolutionary mechanisms linked to viviparity in insects and beyond.</title>
        <authorList>
            <person name="Fouks B."/>
            <person name="Harrison M.C."/>
            <person name="Mikhailova A.A."/>
            <person name="Marchal E."/>
            <person name="English S."/>
            <person name="Carruthers M."/>
            <person name="Jennings E.C."/>
            <person name="Chiamaka E.L."/>
            <person name="Frigard R.A."/>
            <person name="Pippel M."/>
            <person name="Attardo G.M."/>
            <person name="Benoit J.B."/>
            <person name="Bornberg-Bauer E."/>
            <person name="Tobe S.S."/>
        </authorList>
    </citation>
    <scope>NUCLEOTIDE SEQUENCE</scope>
    <source>
        <strain evidence="13">Stay&amp;Tobe</strain>
    </source>
</reference>
<evidence type="ECO:0000256" key="5">
    <source>
        <dbReference type="ARBA" id="ARBA00022737"/>
    </source>
</evidence>
<dbReference type="EMBL" id="JASPKZ010002697">
    <property type="protein sequence ID" value="KAJ9595049.1"/>
    <property type="molecule type" value="Genomic_DNA"/>
</dbReference>
<dbReference type="Proteomes" id="UP001233999">
    <property type="component" value="Unassembled WGS sequence"/>
</dbReference>
<evidence type="ECO:0000256" key="1">
    <source>
        <dbReference type="ARBA" id="ARBA00004141"/>
    </source>
</evidence>
<dbReference type="SMART" id="SM00369">
    <property type="entry name" value="LRR_TYP"/>
    <property type="match status" value="6"/>
</dbReference>
<proteinExistence type="inferred from homology"/>
<accession>A0AAD8EM92</accession>
<evidence type="ECO:0000256" key="6">
    <source>
        <dbReference type="ARBA" id="ARBA00022989"/>
    </source>
</evidence>
<comment type="caution">
    <text evidence="13">The sequence shown here is derived from an EMBL/GenBank/DDBJ whole genome shotgun (WGS) entry which is preliminary data.</text>
</comment>
<dbReference type="AlphaFoldDB" id="A0AAD8EM92"/>
<keyword evidence="8 11" id="KW-0472">Membrane</keyword>
<feature type="transmembrane region" description="Helical" evidence="11">
    <location>
        <begin position="354"/>
        <end position="375"/>
    </location>
</feature>
<feature type="transmembrane region" description="Helical" evidence="11">
    <location>
        <begin position="467"/>
        <end position="487"/>
    </location>
</feature>
<dbReference type="PROSITE" id="PS50262">
    <property type="entry name" value="G_PROTEIN_RECEP_F1_2"/>
    <property type="match status" value="1"/>
</dbReference>
<dbReference type="GO" id="GO:0005886">
    <property type="term" value="C:plasma membrane"/>
    <property type="evidence" value="ECO:0007669"/>
    <property type="project" value="TreeGrafter"/>
</dbReference>
<evidence type="ECO:0000256" key="11">
    <source>
        <dbReference type="SAM" id="Phobius"/>
    </source>
</evidence>
<reference evidence="13" key="2">
    <citation type="submission" date="2023-05" db="EMBL/GenBank/DDBJ databases">
        <authorList>
            <person name="Fouks B."/>
        </authorList>
    </citation>
    <scope>NUCLEOTIDE SEQUENCE</scope>
    <source>
        <strain evidence="13">Stay&amp;Tobe</strain>
        <tissue evidence="13">Testes</tissue>
    </source>
</reference>
<dbReference type="Gene3D" id="1.20.1070.10">
    <property type="entry name" value="Rhodopsin 7-helix transmembrane proteins"/>
    <property type="match status" value="1"/>
</dbReference>
<protein>
    <recommendedName>
        <fullName evidence="12">G-protein coupled receptors family 1 profile domain-containing protein</fullName>
    </recommendedName>
</protein>
<keyword evidence="7" id="KW-0297">G-protein coupled receptor</keyword>
<dbReference type="SUPFAM" id="SSF52058">
    <property type="entry name" value="L domain-like"/>
    <property type="match status" value="1"/>
</dbReference>
<dbReference type="InterPro" id="IPR032675">
    <property type="entry name" value="LRR_dom_sf"/>
</dbReference>
<feature type="transmembrane region" description="Helical" evidence="11">
    <location>
        <begin position="556"/>
        <end position="574"/>
    </location>
</feature>
<organism evidence="13 14">
    <name type="scientific">Diploptera punctata</name>
    <name type="common">Pacific beetle cockroach</name>
    <dbReference type="NCBI Taxonomy" id="6984"/>
    <lineage>
        <taxon>Eukaryota</taxon>
        <taxon>Metazoa</taxon>
        <taxon>Ecdysozoa</taxon>
        <taxon>Arthropoda</taxon>
        <taxon>Hexapoda</taxon>
        <taxon>Insecta</taxon>
        <taxon>Pterygota</taxon>
        <taxon>Neoptera</taxon>
        <taxon>Polyneoptera</taxon>
        <taxon>Dictyoptera</taxon>
        <taxon>Blattodea</taxon>
        <taxon>Blaberoidea</taxon>
        <taxon>Blaberidae</taxon>
        <taxon>Diplopterinae</taxon>
        <taxon>Diploptera</taxon>
    </lineage>
</organism>
<evidence type="ECO:0000256" key="8">
    <source>
        <dbReference type="ARBA" id="ARBA00023136"/>
    </source>
</evidence>
<dbReference type="GO" id="GO:0004930">
    <property type="term" value="F:G protein-coupled receptor activity"/>
    <property type="evidence" value="ECO:0007669"/>
    <property type="project" value="UniProtKB-KW"/>
</dbReference>
<keyword evidence="3" id="KW-0433">Leucine-rich repeat</keyword>
<dbReference type="InterPro" id="IPR003591">
    <property type="entry name" value="Leu-rich_rpt_typical-subtyp"/>
</dbReference>
<keyword evidence="5" id="KW-0677">Repeat</keyword>
<comment type="subcellular location">
    <subcellularLocation>
        <location evidence="1">Membrane</location>
        <topology evidence="1">Multi-pass membrane protein</topology>
    </subcellularLocation>
</comment>
<dbReference type="InterPro" id="IPR017452">
    <property type="entry name" value="GPCR_Rhodpsn_7TM"/>
</dbReference>
<gene>
    <name evidence="13" type="ORF">L9F63_013646</name>
</gene>
<evidence type="ECO:0000256" key="10">
    <source>
        <dbReference type="ARBA" id="ARBA00023224"/>
    </source>
</evidence>
<dbReference type="InterPro" id="IPR001611">
    <property type="entry name" value="Leu-rich_rpt"/>
</dbReference>
<dbReference type="Pfam" id="PF00001">
    <property type="entry name" value="7tm_1"/>
    <property type="match status" value="1"/>
</dbReference>
<keyword evidence="4 11" id="KW-0812">Transmembrane</keyword>
<evidence type="ECO:0000256" key="7">
    <source>
        <dbReference type="ARBA" id="ARBA00023040"/>
    </source>
</evidence>
<keyword evidence="9" id="KW-0675">Receptor</keyword>
<dbReference type="PANTHER" id="PTHR45695:SF9">
    <property type="entry name" value="LEUCOKININ RECEPTOR"/>
    <property type="match status" value="1"/>
</dbReference>
<dbReference type="Gene3D" id="3.80.10.10">
    <property type="entry name" value="Ribonuclease Inhibitor"/>
    <property type="match status" value="2"/>
</dbReference>
<dbReference type="PROSITE" id="PS51450">
    <property type="entry name" value="LRR"/>
    <property type="match status" value="2"/>
</dbReference>
<evidence type="ECO:0000256" key="9">
    <source>
        <dbReference type="ARBA" id="ARBA00023170"/>
    </source>
</evidence>
<feature type="transmembrane region" description="Helical" evidence="11">
    <location>
        <begin position="507"/>
        <end position="535"/>
    </location>
</feature>
<dbReference type="InterPro" id="IPR000276">
    <property type="entry name" value="GPCR_Rhodpsn"/>
</dbReference>
<keyword evidence="14" id="KW-1185">Reference proteome</keyword>
<evidence type="ECO:0000256" key="4">
    <source>
        <dbReference type="ARBA" id="ARBA00022692"/>
    </source>
</evidence>
<dbReference type="PRINTS" id="PR00237">
    <property type="entry name" value="GPCRRHODOPSN"/>
</dbReference>
<dbReference type="Pfam" id="PF13855">
    <property type="entry name" value="LRR_8"/>
    <property type="match status" value="2"/>
</dbReference>
<feature type="transmembrane region" description="Helical" evidence="11">
    <location>
        <begin position="425"/>
        <end position="446"/>
    </location>
</feature>
<feature type="domain" description="G-protein coupled receptors family 1 profile" evidence="12">
    <location>
        <begin position="367"/>
        <end position="614"/>
    </location>
</feature>
<evidence type="ECO:0000313" key="14">
    <source>
        <dbReference type="Proteomes" id="UP001233999"/>
    </source>
</evidence>
<evidence type="ECO:0000313" key="13">
    <source>
        <dbReference type="EMBL" id="KAJ9595049.1"/>
    </source>
</evidence>
<feature type="non-terminal residue" evidence="13">
    <location>
        <position position="1"/>
    </location>
</feature>
<keyword evidence="6 11" id="KW-1133">Transmembrane helix</keyword>
<dbReference type="PANTHER" id="PTHR45695">
    <property type="entry name" value="LEUCOKININ RECEPTOR-RELATED"/>
    <property type="match status" value="1"/>
</dbReference>
<feature type="transmembrane region" description="Helical" evidence="11">
    <location>
        <begin position="594"/>
        <end position="616"/>
    </location>
</feature>